<evidence type="ECO:0000313" key="3">
    <source>
        <dbReference type="Proteomes" id="UP001139068"/>
    </source>
</evidence>
<evidence type="ECO:0008006" key="4">
    <source>
        <dbReference type="Google" id="ProtNLM"/>
    </source>
</evidence>
<organism evidence="2 3">
    <name type="scientific">Candidatus Mycolicibacterium alkanivorans</name>
    <dbReference type="NCBI Taxonomy" id="2954114"/>
    <lineage>
        <taxon>Bacteria</taxon>
        <taxon>Bacillati</taxon>
        <taxon>Actinomycetota</taxon>
        <taxon>Actinomycetes</taxon>
        <taxon>Mycobacteriales</taxon>
        <taxon>Mycobacteriaceae</taxon>
        <taxon>Mycolicibacterium</taxon>
    </lineage>
</organism>
<accession>A0ABS9YTL1</accession>
<reference evidence="2" key="1">
    <citation type="journal article" date="2022" name="ISME J.">
        <title>Identification of active gaseous-alkane degraders at natural gas seeps.</title>
        <authorList>
            <person name="Farhan Ul Haque M."/>
            <person name="Hernandez M."/>
            <person name="Crombie A.T."/>
            <person name="Murrell J.C."/>
        </authorList>
    </citation>
    <scope>NUCLEOTIDE SEQUENCE</scope>
    <source>
        <strain evidence="2">ANDR5</strain>
    </source>
</reference>
<proteinExistence type="predicted"/>
<dbReference type="EMBL" id="JAIVFL010000001">
    <property type="protein sequence ID" value="MCI4674540.1"/>
    <property type="molecule type" value="Genomic_DNA"/>
</dbReference>
<keyword evidence="1" id="KW-0732">Signal</keyword>
<name>A0ABS9YTL1_9MYCO</name>
<feature type="chain" id="PRO_5045995030" description="PASTA domain-containing protein" evidence="1">
    <location>
        <begin position="28"/>
        <end position="102"/>
    </location>
</feature>
<protein>
    <recommendedName>
        <fullName evidence="4">PASTA domain-containing protein</fullName>
    </recommendedName>
</protein>
<feature type="signal peptide" evidence="1">
    <location>
        <begin position="1"/>
        <end position="27"/>
    </location>
</feature>
<dbReference type="Proteomes" id="UP001139068">
    <property type="component" value="Unassembled WGS sequence"/>
</dbReference>
<keyword evidence="3" id="KW-1185">Reference proteome</keyword>
<evidence type="ECO:0000256" key="1">
    <source>
        <dbReference type="SAM" id="SignalP"/>
    </source>
</evidence>
<comment type="caution">
    <text evidence="2">The sequence shown here is derived from an EMBL/GenBank/DDBJ whole genome shotgun (WGS) entry which is preliminary data.</text>
</comment>
<evidence type="ECO:0000313" key="2">
    <source>
        <dbReference type="EMBL" id="MCI4674540.1"/>
    </source>
</evidence>
<gene>
    <name evidence="2" type="ORF">K9U37_06255</name>
</gene>
<dbReference type="RefSeq" id="WP_243070959.1">
    <property type="nucleotide sequence ID" value="NZ_JAIVFL010000001.1"/>
</dbReference>
<sequence>MRSVRRRAVLVPIVIAGALSAAPPATADPVSPVAGSESAAATIADLWAQGYSVAVNWVFGYTRTSLDRCSVTGIHNPDRSDAPPSRATTVYVDVSCPNDDDW</sequence>